<sequence length="129" mass="14743">MLLSDIRGYLKSQIDCPQYYLNKIGGNQEKSITIYNVPGQPPHIAIGGLENTTYTTKSISFLIHWGKNSDEAEKKAMEVYNLFFGQDNFNIGNKKVIQCKMRSSEAIFLGTDSEGIIEYVIEMIIYYER</sequence>
<reference evidence="1" key="1">
    <citation type="submission" date="2022-07" db="EMBL/GenBank/DDBJ databases">
        <title>Enhanced cultured diversity of the mouse gut microbiota enables custom-made synthetic communities.</title>
        <authorList>
            <person name="Afrizal A."/>
        </authorList>
    </citation>
    <scope>NUCLEOTIDE SEQUENCE</scope>
    <source>
        <strain evidence="1">DSM 29186</strain>
    </source>
</reference>
<evidence type="ECO:0000313" key="1">
    <source>
        <dbReference type="EMBL" id="MCR1821810.1"/>
    </source>
</evidence>
<proteinExistence type="predicted"/>
<name>A0A9X2M8C5_9FIRM</name>
<organism evidence="1 2">
    <name type="scientific">Terrisporobacter muris</name>
    <dbReference type="NCBI Taxonomy" id="2963284"/>
    <lineage>
        <taxon>Bacteria</taxon>
        <taxon>Bacillati</taxon>
        <taxon>Bacillota</taxon>
        <taxon>Clostridia</taxon>
        <taxon>Peptostreptococcales</taxon>
        <taxon>Peptostreptococcaceae</taxon>
        <taxon>Terrisporobacter</taxon>
    </lineage>
</organism>
<dbReference type="InterPro" id="IPR024411">
    <property type="entry name" value="Tail_terminator_phage"/>
</dbReference>
<comment type="caution">
    <text evidence="1">The sequence shown here is derived from an EMBL/GenBank/DDBJ whole genome shotgun (WGS) entry which is preliminary data.</text>
</comment>
<keyword evidence="2" id="KW-1185">Reference proteome</keyword>
<dbReference type="Proteomes" id="UP001140817">
    <property type="component" value="Unassembled WGS sequence"/>
</dbReference>
<dbReference type="Pfam" id="PF12691">
    <property type="entry name" value="Phage_tail_terminator_6"/>
    <property type="match status" value="1"/>
</dbReference>
<evidence type="ECO:0000313" key="2">
    <source>
        <dbReference type="Proteomes" id="UP001140817"/>
    </source>
</evidence>
<protein>
    <submittedName>
        <fullName evidence="1">Minor capsid protein</fullName>
    </submittedName>
</protein>
<dbReference type="AlphaFoldDB" id="A0A9X2M8C5"/>
<accession>A0A9X2M8C5</accession>
<dbReference type="EMBL" id="JANKBY010000021">
    <property type="protein sequence ID" value="MCR1821810.1"/>
    <property type="molecule type" value="Genomic_DNA"/>
</dbReference>
<dbReference type="RefSeq" id="WP_257560074.1">
    <property type="nucleotide sequence ID" value="NZ_JANKBY010000021.1"/>
</dbReference>
<gene>
    <name evidence="1" type="ORF">NSA58_03320</name>
</gene>